<protein>
    <submittedName>
        <fullName evidence="2">Uncharacterized protein</fullName>
    </submittedName>
</protein>
<proteinExistence type="predicted"/>
<dbReference type="AlphaFoldDB" id="A0A1B9J1F1"/>
<feature type="region of interest" description="Disordered" evidence="1">
    <location>
        <begin position="37"/>
        <end position="167"/>
    </location>
</feature>
<gene>
    <name evidence="2" type="ORF">L486_01257</name>
</gene>
<evidence type="ECO:0000313" key="3">
    <source>
        <dbReference type="Proteomes" id="UP000092583"/>
    </source>
</evidence>
<feature type="compositionally biased region" description="Low complexity" evidence="1">
    <location>
        <begin position="109"/>
        <end position="120"/>
    </location>
</feature>
<feature type="compositionally biased region" description="Polar residues" evidence="1">
    <location>
        <begin position="135"/>
        <end position="152"/>
    </location>
</feature>
<reference evidence="2 3" key="1">
    <citation type="submission" date="2013-07" db="EMBL/GenBank/DDBJ databases">
        <title>The Genome Sequence of Kwoniella mangroviensis CBS10435.</title>
        <authorList>
            <consortium name="The Broad Institute Genome Sequencing Platform"/>
            <person name="Cuomo C."/>
            <person name="Litvintseva A."/>
            <person name="Chen Y."/>
            <person name="Heitman J."/>
            <person name="Sun S."/>
            <person name="Springer D."/>
            <person name="Dromer F."/>
            <person name="Young S.K."/>
            <person name="Zeng Q."/>
            <person name="Gargeya S."/>
            <person name="Fitzgerald M."/>
            <person name="Abouelleil A."/>
            <person name="Alvarado L."/>
            <person name="Berlin A.M."/>
            <person name="Chapman S.B."/>
            <person name="Dewar J."/>
            <person name="Goldberg J."/>
            <person name="Griggs A."/>
            <person name="Gujja S."/>
            <person name="Hansen M."/>
            <person name="Howarth C."/>
            <person name="Imamovic A."/>
            <person name="Larimer J."/>
            <person name="McCowan C."/>
            <person name="Murphy C."/>
            <person name="Pearson M."/>
            <person name="Priest M."/>
            <person name="Roberts A."/>
            <person name="Saif S."/>
            <person name="Shea T."/>
            <person name="Sykes S."/>
            <person name="Wortman J."/>
            <person name="Nusbaum C."/>
            <person name="Birren B."/>
        </authorList>
    </citation>
    <scope>NUCLEOTIDE SEQUENCE [LARGE SCALE GENOMIC DNA]</scope>
    <source>
        <strain evidence="2 3">CBS 10435</strain>
    </source>
</reference>
<sequence>MAPTTPSRKAIMPPPPPLTPRTPSNALVIRQPPGPLVSTTATKSSVSRSTHIPSVTVKRELDSTPGPSTPSRVVALRTPPSTSLVRRLRSITPSPRIRKSSSTPLRTRAPALSSSAAFKAKLAEVRSKTSRRRSQTPSSASHSGQTRNSSVTVEDDEDDDEVQFWKGSRVRGSTVDVAIELCSDSDESPPPSPTPSTFRGGHAFQSLVHSSSPISNRSNATPGPTGSNRSERAESTFSLTSFGSRATPFTRAPTWDDSDQRYGRKYPKDGPPRELIPTAATSFSHSSSIPLPLTSAIERMSDLISSFKPKIPKEDIKRGQEERFMSLEEKLSIVMESSFSNEVTYYDGELMKRLKDQLAASDIISSTFDLSSIIKFFKSSLHQSLKSSINEYRAEQSYKGNKEVRRNLWFSDFKVYLKFATPTLGDRINKETMETILLYLHVVLNEKNAMKHTVTRLEDNFDDCNNPKIMKLLDAMIDLCAAIVNIAFAK</sequence>
<name>A0A1B9J1F1_9TREE</name>
<accession>A0A1B9J1F1</accession>
<feature type="region of interest" description="Disordered" evidence="1">
    <location>
        <begin position="1"/>
        <end position="25"/>
    </location>
</feature>
<dbReference type="STRING" id="1331196.A0A1B9J1F1"/>
<feature type="compositionally biased region" description="Acidic residues" evidence="1">
    <location>
        <begin position="153"/>
        <end position="162"/>
    </location>
</feature>
<feature type="compositionally biased region" description="Polar residues" evidence="1">
    <location>
        <begin position="37"/>
        <end position="53"/>
    </location>
</feature>
<feature type="region of interest" description="Disordered" evidence="1">
    <location>
        <begin position="182"/>
        <end position="275"/>
    </location>
</feature>
<organism evidence="2 3">
    <name type="scientific">Kwoniella mangroviensis CBS 10435</name>
    <dbReference type="NCBI Taxonomy" id="1331196"/>
    <lineage>
        <taxon>Eukaryota</taxon>
        <taxon>Fungi</taxon>
        <taxon>Dikarya</taxon>
        <taxon>Basidiomycota</taxon>
        <taxon>Agaricomycotina</taxon>
        <taxon>Tremellomycetes</taxon>
        <taxon>Tremellales</taxon>
        <taxon>Cryptococcaceae</taxon>
        <taxon>Kwoniella</taxon>
    </lineage>
</organism>
<evidence type="ECO:0000313" key="2">
    <source>
        <dbReference type="EMBL" id="OCF61603.1"/>
    </source>
</evidence>
<feature type="compositionally biased region" description="Polar residues" evidence="1">
    <location>
        <begin position="235"/>
        <end position="244"/>
    </location>
</feature>
<dbReference type="EMBL" id="KI669459">
    <property type="protein sequence ID" value="OCF61603.1"/>
    <property type="molecule type" value="Genomic_DNA"/>
</dbReference>
<evidence type="ECO:0000256" key="1">
    <source>
        <dbReference type="SAM" id="MobiDB-lite"/>
    </source>
</evidence>
<feature type="compositionally biased region" description="Basic and acidic residues" evidence="1">
    <location>
        <begin position="258"/>
        <end position="272"/>
    </location>
</feature>
<reference evidence="3" key="2">
    <citation type="submission" date="2013-12" db="EMBL/GenBank/DDBJ databases">
        <title>Evolution of pathogenesis and genome organization in the Tremellales.</title>
        <authorList>
            <person name="Cuomo C."/>
            <person name="Litvintseva A."/>
            <person name="Heitman J."/>
            <person name="Chen Y."/>
            <person name="Sun S."/>
            <person name="Springer D."/>
            <person name="Dromer F."/>
            <person name="Young S."/>
            <person name="Zeng Q."/>
            <person name="Chapman S."/>
            <person name="Gujja S."/>
            <person name="Saif S."/>
            <person name="Birren B."/>
        </authorList>
    </citation>
    <scope>NUCLEOTIDE SEQUENCE [LARGE SCALE GENOMIC DNA]</scope>
    <source>
        <strain evidence="3">CBS 10435</strain>
    </source>
</reference>
<keyword evidence="3" id="KW-1185">Reference proteome</keyword>
<feature type="compositionally biased region" description="Polar residues" evidence="1">
    <location>
        <begin position="207"/>
        <end position="228"/>
    </location>
</feature>
<dbReference type="OrthoDB" id="2565208at2759"/>
<dbReference type="Proteomes" id="UP000092583">
    <property type="component" value="Unassembled WGS sequence"/>
</dbReference>